<reference evidence="2 3" key="1">
    <citation type="submission" date="2020-12" db="EMBL/GenBank/DDBJ databases">
        <title>FDA dAtabase for Regulatory Grade micrObial Sequences (FDA-ARGOS): Supporting development and validation of Infectious Disease Dx tests.</title>
        <authorList>
            <person name="Minogue T."/>
            <person name="Wolcott M."/>
            <person name="Wasieloski L."/>
            <person name="Aguilar W."/>
            <person name="Moore D."/>
            <person name="Jaissle J."/>
            <person name="Tallon L."/>
            <person name="Sadzewicz L."/>
            <person name="Zhao X."/>
            <person name="Boylan J."/>
            <person name="Ott S."/>
            <person name="Bowen H."/>
            <person name="Vavikolanu K."/>
            <person name="Mehta A."/>
            <person name="Aluvathingal J."/>
            <person name="Nadendla S."/>
            <person name="Yan Y."/>
            <person name="Sichtig H."/>
        </authorList>
    </citation>
    <scope>NUCLEOTIDE SEQUENCE [LARGE SCALE GENOMIC DNA]</scope>
    <source>
        <strain evidence="2 3">FDAARGOS_949</strain>
    </source>
</reference>
<evidence type="ECO:0000313" key="2">
    <source>
        <dbReference type="EMBL" id="QPQ93888.1"/>
    </source>
</evidence>
<sequence>MHVAYLANCMRETAMRGAVIYQYGRQRQHRLTFRDAGNFGSQQTYIQFKKELGMSSPGDQTNAPAATPETTPAVRRSRLGTAIWIVVALIVEFFAVVVYMSPHAHLMPLKFFLLWFSGTFLGYAGVRLGDAVRRIAKPDILVVSGGISDALWVRICWSIGPQIVGLYVGAVGGTSILVGWFV</sequence>
<dbReference type="Proteomes" id="UP000594892">
    <property type="component" value="Chromosome 2"/>
</dbReference>
<feature type="transmembrane region" description="Helical" evidence="1">
    <location>
        <begin position="164"/>
        <end position="181"/>
    </location>
</feature>
<evidence type="ECO:0000313" key="3">
    <source>
        <dbReference type="Proteomes" id="UP000594892"/>
    </source>
</evidence>
<name>A0AAP9Y4A0_BURGL</name>
<dbReference type="EMBL" id="CP065601">
    <property type="protein sequence ID" value="QPQ93888.1"/>
    <property type="molecule type" value="Genomic_DNA"/>
</dbReference>
<gene>
    <name evidence="2" type="ORF">I6H06_17015</name>
</gene>
<keyword evidence="1" id="KW-0472">Membrane</keyword>
<protein>
    <submittedName>
        <fullName evidence="2">Uncharacterized protein</fullName>
    </submittedName>
</protein>
<keyword evidence="1" id="KW-1133">Transmembrane helix</keyword>
<organism evidence="2 3">
    <name type="scientific">Burkholderia glumae</name>
    <name type="common">Pseudomonas glumae</name>
    <dbReference type="NCBI Taxonomy" id="337"/>
    <lineage>
        <taxon>Bacteria</taxon>
        <taxon>Pseudomonadati</taxon>
        <taxon>Pseudomonadota</taxon>
        <taxon>Betaproteobacteria</taxon>
        <taxon>Burkholderiales</taxon>
        <taxon>Burkholderiaceae</taxon>
        <taxon>Burkholderia</taxon>
    </lineage>
</organism>
<feature type="transmembrane region" description="Helical" evidence="1">
    <location>
        <begin position="107"/>
        <end position="126"/>
    </location>
</feature>
<evidence type="ECO:0000256" key="1">
    <source>
        <dbReference type="SAM" id="Phobius"/>
    </source>
</evidence>
<proteinExistence type="predicted"/>
<dbReference type="AlphaFoldDB" id="A0AAP9Y4A0"/>
<keyword evidence="1" id="KW-0812">Transmembrane</keyword>
<feature type="transmembrane region" description="Helical" evidence="1">
    <location>
        <begin position="82"/>
        <end position="101"/>
    </location>
</feature>
<dbReference type="RefSeq" id="WP_127913962.1">
    <property type="nucleotide sequence ID" value="NZ_CP065601.1"/>
</dbReference>
<accession>A0AAP9Y4A0</accession>